<dbReference type="InterPro" id="IPR036047">
    <property type="entry name" value="F-box-like_dom_sf"/>
</dbReference>
<organism evidence="1">
    <name type="scientific">Marseillevirus sp</name>
    <dbReference type="NCBI Taxonomy" id="2809551"/>
    <lineage>
        <taxon>Viruses</taxon>
        <taxon>Varidnaviria</taxon>
        <taxon>Bamfordvirae</taxon>
        <taxon>Nucleocytoviricota</taxon>
        <taxon>Megaviricetes</taxon>
        <taxon>Pimascovirales</taxon>
        <taxon>Pimascovirales incertae sedis</taxon>
        <taxon>Marseilleviridae</taxon>
        <taxon>Marseillevirus</taxon>
    </lineage>
</organism>
<dbReference type="EMBL" id="OR343189">
    <property type="protein sequence ID" value="WNL50108.1"/>
    <property type="molecule type" value="Genomic_DNA"/>
</dbReference>
<dbReference type="SUPFAM" id="SSF81383">
    <property type="entry name" value="F-box domain"/>
    <property type="match status" value="1"/>
</dbReference>
<proteinExistence type="predicted"/>
<accession>A0AA96EN46</accession>
<name>A0AA96EN46_9VIRU</name>
<gene>
    <name evidence="1" type="ORF">MarDSR_069</name>
</gene>
<sequence>MNASPSRCATFCFWTEATEGLFQIKNILKIFLSNSICPIPIFFFCINMQTLPSECVAHIISFLNTKDALCFAETASLYNEIIVNNKDRVREYVVERKTDNSETLLSANIFGKINFSETTKEIGVKREIFKGDMPCIITTTSKGMLLKKEKHGVWEDTTDKNSGKRTRSLWVKGQLIYIHILCDNCEHFATPADKPGKDTFSWNGHSLRVSFWRRYDYHFRSCGGEQHPSFYESAECSPFSLCCSKHQGELPAPLFQQVPHKYSDI</sequence>
<protein>
    <recommendedName>
        <fullName evidence="2">F-box domain-containing protein</fullName>
    </recommendedName>
</protein>
<evidence type="ECO:0000313" key="1">
    <source>
        <dbReference type="EMBL" id="WNL50108.1"/>
    </source>
</evidence>
<reference evidence="1" key="1">
    <citation type="submission" date="2023-07" db="EMBL/GenBank/DDBJ databases">
        <authorList>
            <person name="Xia Y."/>
        </authorList>
    </citation>
    <scope>NUCLEOTIDE SEQUENCE</scope>
    <source>
        <strain evidence="1">E</strain>
    </source>
</reference>
<evidence type="ECO:0008006" key="2">
    <source>
        <dbReference type="Google" id="ProtNLM"/>
    </source>
</evidence>